<keyword evidence="1" id="KW-0472">Membrane</keyword>
<dbReference type="Proteomes" id="UP000887577">
    <property type="component" value="Unplaced"/>
</dbReference>
<organism evidence="2 3">
    <name type="scientific">Panagrolaimus superbus</name>
    <dbReference type="NCBI Taxonomy" id="310955"/>
    <lineage>
        <taxon>Eukaryota</taxon>
        <taxon>Metazoa</taxon>
        <taxon>Ecdysozoa</taxon>
        <taxon>Nematoda</taxon>
        <taxon>Chromadorea</taxon>
        <taxon>Rhabditida</taxon>
        <taxon>Tylenchina</taxon>
        <taxon>Panagrolaimomorpha</taxon>
        <taxon>Panagrolaimoidea</taxon>
        <taxon>Panagrolaimidae</taxon>
        <taxon>Panagrolaimus</taxon>
    </lineage>
</organism>
<proteinExistence type="predicted"/>
<evidence type="ECO:0000256" key="1">
    <source>
        <dbReference type="SAM" id="Phobius"/>
    </source>
</evidence>
<protein>
    <submittedName>
        <fullName evidence="3">Uncharacterized protein</fullName>
    </submittedName>
</protein>
<name>A0A914YNQ7_9BILA</name>
<keyword evidence="1" id="KW-1133">Transmembrane helix</keyword>
<dbReference type="WBParaSite" id="PSU_v2.g2124.t1">
    <property type="protein sequence ID" value="PSU_v2.g2124.t1"/>
    <property type="gene ID" value="PSU_v2.g2124"/>
</dbReference>
<evidence type="ECO:0000313" key="2">
    <source>
        <dbReference type="Proteomes" id="UP000887577"/>
    </source>
</evidence>
<accession>A0A914YNQ7</accession>
<reference evidence="3" key="1">
    <citation type="submission" date="2022-11" db="UniProtKB">
        <authorList>
            <consortium name="WormBaseParasite"/>
        </authorList>
    </citation>
    <scope>IDENTIFICATION</scope>
</reference>
<evidence type="ECO:0000313" key="3">
    <source>
        <dbReference type="WBParaSite" id="PSU_v2.g2124.t1"/>
    </source>
</evidence>
<feature type="transmembrane region" description="Helical" evidence="1">
    <location>
        <begin position="41"/>
        <end position="63"/>
    </location>
</feature>
<keyword evidence="1" id="KW-0812">Transmembrane</keyword>
<dbReference type="AlphaFoldDB" id="A0A914YNQ7"/>
<sequence>MNLDNARPADINPGIVASGSVGHRLETLKGCCGVPARLSGFFSWCIQLIILLISVVVTALIFVHIGGYGYFLSSSHNNETEIVKSFSNDDLSESFVTIDPQELYNETMKETVQVVRILEGNETEYQIKEIQKTYQGPFEQITEVNLKVGKFVISLLPVLRTINVIYIIFCVLWLASLGCLLLSLKLELLDLCVCLTSLSECIKRRKRGANRDQAASAAGYAIPEATTHSALPYIDEGPVTHFSNF</sequence>
<keyword evidence="2" id="KW-1185">Reference proteome</keyword>
<feature type="transmembrane region" description="Helical" evidence="1">
    <location>
        <begin position="164"/>
        <end position="184"/>
    </location>
</feature>